<evidence type="ECO:0000256" key="2">
    <source>
        <dbReference type="ARBA" id="ARBA00022443"/>
    </source>
</evidence>
<dbReference type="Gene3D" id="1.10.489.10">
    <property type="entry name" value="Chloroperoxidase-like"/>
    <property type="match status" value="1"/>
</dbReference>
<keyword evidence="5" id="KW-0479">Metal-binding</keyword>
<dbReference type="InterPro" id="IPR036851">
    <property type="entry name" value="Chloroperoxidase-like_sf"/>
</dbReference>
<comment type="cofactor">
    <cofactor evidence="1">
        <name>heme b</name>
        <dbReference type="ChEBI" id="CHEBI:60344"/>
    </cofactor>
</comment>
<evidence type="ECO:0008006" key="16">
    <source>
        <dbReference type="Google" id="ProtNLM"/>
    </source>
</evidence>
<feature type="domain" description="Heme haloperoxidase family profile" evidence="13">
    <location>
        <begin position="92"/>
        <end position="327"/>
    </location>
</feature>
<name>A0A8H7WBL0_9HELO</name>
<dbReference type="Proteomes" id="UP000664132">
    <property type="component" value="Unassembled WGS sequence"/>
</dbReference>
<feature type="region of interest" description="Disordered" evidence="10">
    <location>
        <begin position="1602"/>
        <end position="1628"/>
    </location>
</feature>
<dbReference type="PROSITE" id="PS50002">
    <property type="entry name" value="SH3"/>
    <property type="match status" value="1"/>
</dbReference>
<evidence type="ECO:0000259" key="13">
    <source>
        <dbReference type="PROSITE" id="PS51405"/>
    </source>
</evidence>
<evidence type="ECO:0000256" key="8">
    <source>
        <dbReference type="ARBA" id="ARBA00025795"/>
    </source>
</evidence>
<keyword evidence="11" id="KW-0732">Signal</keyword>
<feature type="region of interest" description="Disordered" evidence="10">
    <location>
        <begin position="975"/>
        <end position="999"/>
    </location>
</feature>
<evidence type="ECO:0000256" key="7">
    <source>
        <dbReference type="ARBA" id="ARBA00023004"/>
    </source>
</evidence>
<feature type="compositionally biased region" description="Basic and acidic residues" evidence="10">
    <location>
        <begin position="975"/>
        <end position="998"/>
    </location>
</feature>
<dbReference type="EMBL" id="JAFJYH010000062">
    <property type="protein sequence ID" value="KAG4421649.1"/>
    <property type="molecule type" value="Genomic_DNA"/>
</dbReference>
<feature type="region of interest" description="Disordered" evidence="10">
    <location>
        <begin position="1296"/>
        <end position="1330"/>
    </location>
</feature>
<evidence type="ECO:0000256" key="4">
    <source>
        <dbReference type="ARBA" id="ARBA00022617"/>
    </source>
</evidence>
<evidence type="ECO:0000256" key="11">
    <source>
        <dbReference type="SAM" id="SignalP"/>
    </source>
</evidence>
<keyword evidence="2 9" id="KW-0728">SH3 domain</keyword>
<evidence type="ECO:0000256" key="3">
    <source>
        <dbReference type="ARBA" id="ARBA00022559"/>
    </source>
</evidence>
<dbReference type="Gene3D" id="2.30.30.40">
    <property type="entry name" value="SH3 Domains"/>
    <property type="match status" value="1"/>
</dbReference>
<dbReference type="CDD" id="cd00174">
    <property type="entry name" value="SH3"/>
    <property type="match status" value="1"/>
</dbReference>
<comment type="caution">
    <text evidence="14">The sequence shown here is derived from an EMBL/GenBank/DDBJ whole genome shotgun (WGS) entry which is preliminary data.</text>
</comment>
<keyword evidence="7" id="KW-0408">Iron</keyword>
<evidence type="ECO:0000313" key="14">
    <source>
        <dbReference type="EMBL" id="KAG4421649.1"/>
    </source>
</evidence>
<sequence length="1782" mass="194739">MKYSLATIALVAEAVTAFPFVSRQPGVDSSLLRVRQQSGGANPGGPLTCPYNPPEKHVPAAPVTAQFPYNNAKDGKKGNEKGGYQVPAPGDTAHQFIAPTSTDVRGPCPGLNAAANHGFLSRDGIVTFNELVDAQQNLYNVGYDLSVLLAVLGLTLADGDIVTNRLSIGCDATNRTSFNPLLTGSQPGLDGHNKFEADTSLTRNDFFPTGNNYEFNGTLFGMMTETTGGLYNRDNLAKYRYERYNQSLRDNKNFYFGPLSLLLFGAASFLYELMPSGPDYIPDKATISSFFGAQDNGDGTYSFNNMEKIPDNWYNRVEPYSNGDVTTEILAMYLEYPVLFGGATGNGGFNLINFNGIKDGKLIAAPDSTVASCLLYQLATERVPSSLNGIITPTVETLSFVLGKLSPAMRNLGCPIPLTKEITSGVSRKDNGDTGKKAANQAFPNRGRGRSRYHTVNVCLIRWAEDTLDIKPELDALHDTFSQLYGFNTEIWLIPSTASQIQLTSMTCTFLQKFDEEGNLFIVYYGGHGTINSARQNMWWCSREPESPCVDWSAIQTLFGTARSDVLILLDCCAAASSAAGMGTGTMEAIAACGWETRAPPPGQYSFTNTLIEVLEEWACKPSFSAAMLHTEVLFVLKQKRPERGRDGRLLEWCATPIHWVYTGDPKARGIEISSLRGDREALGGKMVDKGKERERAYEELSGVRSTAWVDAMDLDDEDMVVNPLTDIKPSGEYRVPHVLISIALEGDQGTLDAASCRRWLGEFPALAKYATVEGVYKSYSTLLTLSVPLTIWDLLPDDPACSFIGNEARPYWHPMRATRLRDISDHSEEDEGDDCAVSDISTRSLSSCDSTTASSSNSRGSSLSRAAEATVNPSSTAEPSIATQSISLLSSMLQNAQAENFQEGEPSKPIDIEGKGKAQKVKWRYRSPDQVALTPRTMGTDVLLGDERRQGSVIVGERNHEMERAGRAVQYQERRRAKAGEKMMEARRERGREREMTDLYSPQQIEQFEQQLRVKEREEEENWAGSDNESTTTDSSSSAGLGINFYDHMGVGRRSVVFERVNTRDLEELFGKENEERRLEYGEWDEGEEEETGYEAAEVLHQQGKLGGNTHHKNTYAEQLNSNGRTLRAKYQHQEEPNQQTPSISSLYSNTPKPHQPSPGPLKSPEIDLAVLTPKLLAPIEDPDWDHYSPLGLIDKYLEHNYREQAESFVRIASRETPVRALSGTRRAASSNSAGSGSQPGSRTHSDRKSSRRSFLGISEKADDDDVVGGDTDVGFGDALGLGLGIATVDKTAEVPEVDPPSQSPRPEGAGAVSSNTNSNDHETSPSPSLALVVYGNQNSEEKKESPCKHLLINLQLRKGQQPVLTRSTSGSSSLSIPVQPASKIQRASNLRQQRTGSGLSPSISLPSRSPSSPSTLGTSPFAVRHPGSTLRIPLHLTSEPTIVKRPSRPSSTTTPTTSKSKSRPSSQVTRGPEYFTEEERLHITRLVHAASRNCEKHTNCTSCIDLEFAYYENKFLPHTMDPEQRQKIINNNRSLRNIKNELESLAEHGAISDEVYDKIMAALPAESSLGGSARSNPTPVQAQAPVPAPVPTNAFNNMRLNDPPPPAYSTPAAPSLPNRAPSAPPAKPEIARATALYRYAEPDDCTFEAGDQIAVHEYMNNDWWLGRNLRTGKEGVFPVNYVQVIPSQPQGPPAMHGAYGNEKSNYNNAYPGQYQQQQGPPPPGPSNPYNSSVPPMAVAEEPSKPGKGQEMGKKFGKKLGNAAIFGAGATIGGNIVNSIF</sequence>
<dbReference type="PANTHER" id="PTHR33577:SF15">
    <property type="entry name" value="HEME HALOPEROXIDASE FAMILY PROFILE DOMAIN-CONTAINING PROTEIN"/>
    <property type="match status" value="1"/>
</dbReference>
<feature type="region of interest" description="Disordered" evidence="10">
    <location>
        <begin position="1012"/>
        <end position="1041"/>
    </location>
</feature>
<dbReference type="GO" id="GO:0046872">
    <property type="term" value="F:metal ion binding"/>
    <property type="evidence" value="ECO:0007669"/>
    <property type="project" value="UniProtKB-KW"/>
</dbReference>
<feature type="region of interest" description="Disordered" evidence="10">
    <location>
        <begin position="1361"/>
        <end position="1476"/>
    </location>
</feature>
<dbReference type="OrthoDB" id="4760831at2759"/>
<dbReference type="InterPro" id="IPR000028">
    <property type="entry name" value="Chloroperoxidase"/>
</dbReference>
<feature type="compositionally biased region" description="Low complexity" evidence="10">
    <location>
        <begin position="1450"/>
        <end position="1468"/>
    </location>
</feature>
<protein>
    <recommendedName>
        <fullName evidence="16">SH3 domain-containing protein</fullName>
    </recommendedName>
</protein>
<comment type="similarity">
    <text evidence="8">Belongs to the chloroperoxidase family.</text>
</comment>
<feature type="compositionally biased region" description="Low complexity" evidence="10">
    <location>
        <begin position="1397"/>
        <end position="1422"/>
    </location>
</feature>
<dbReference type="SUPFAM" id="SSF50044">
    <property type="entry name" value="SH3-domain"/>
    <property type="match status" value="1"/>
</dbReference>
<dbReference type="Pfam" id="PF01328">
    <property type="entry name" value="Peroxidase_2"/>
    <property type="match status" value="1"/>
</dbReference>
<feature type="compositionally biased region" description="Basic and acidic residues" evidence="10">
    <location>
        <begin position="427"/>
        <end position="436"/>
    </location>
</feature>
<feature type="domain" description="SH3" evidence="12">
    <location>
        <begin position="1630"/>
        <end position="1689"/>
    </location>
</feature>
<feature type="region of interest" description="Disordered" evidence="10">
    <location>
        <begin position="1222"/>
        <end position="1270"/>
    </location>
</feature>
<feature type="region of interest" description="Disordered" evidence="10">
    <location>
        <begin position="1690"/>
        <end position="1756"/>
    </location>
</feature>
<dbReference type="PROSITE" id="PS51405">
    <property type="entry name" value="HEME_HALOPEROXIDASE"/>
    <property type="match status" value="1"/>
</dbReference>
<dbReference type="Pfam" id="PF00018">
    <property type="entry name" value="SH3_1"/>
    <property type="match status" value="1"/>
</dbReference>
<reference evidence="14" key="1">
    <citation type="submission" date="2021-02" db="EMBL/GenBank/DDBJ databases">
        <title>Genome sequence Cadophora malorum strain M34.</title>
        <authorList>
            <person name="Stefanovic E."/>
            <person name="Vu D."/>
            <person name="Scully C."/>
            <person name="Dijksterhuis J."/>
            <person name="Roader J."/>
            <person name="Houbraken J."/>
        </authorList>
    </citation>
    <scope>NUCLEOTIDE SEQUENCE</scope>
    <source>
        <strain evidence="14">M34</strain>
    </source>
</reference>
<gene>
    <name evidence="14" type="ORF">IFR04_005268</name>
</gene>
<keyword evidence="15" id="KW-1185">Reference proteome</keyword>
<organism evidence="14 15">
    <name type="scientific">Cadophora malorum</name>
    <dbReference type="NCBI Taxonomy" id="108018"/>
    <lineage>
        <taxon>Eukaryota</taxon>
        <taxon>Fungi</taxon>
        <taxon>Dikarya</taxon>
        <taxon>Ascomycota</taxon>
        <taxon>Pezizomycotina</taxon>
        <taxon>Leotiomycetes</taxon>
        <taxon>Helotiales</taxon>
        <taxon>Ploettnerulaceae</taxon>
        <taxon>Cadophora</taxon>
    </lineage>
</organism>
<dbReference type="SUPFAM" id="SSF47571">
    <property type="entry name" value="Cloroperoxidase"/>
    <property type="match status" value="1"/>
</dbReference>
<feature type="compositionally biased region" description="Low complexity" evidence="10">
    <location>
        <begin position="846"/>
        <end position="867"/>
    </location>
</feature>
<evidence type="ECO:0000259" key="12">
    <source>
        <dbReference type="PROSITE" id="PS50002"/>
    </source>
</evidence>
<feature type="chain" id="PRO_5034996509" description="SH3 domain-containing protein" evidence="11">
    <location>
        <begin position="18"/>
        <end position="1782"/>
    </location>
</feature>
<feature type="compositionally biased region" description="Polar residues" evidence="10">
    <location>
        <begin position="1138"/>
        <end position="1154"/>
    </location>
</feature>
<feature type="signal peptide" evidence="11">
    <location>
        <begin position="1"/>
        <end position="17"/>
    </location>
</feature>
<evidence type="ECO:0000256" key="5">
    <source>
        <dbReference type="ARBA" id="ARBA00022723"/>
    </source>
</evidence>
<keyword evidence="3" id="KW-0575">Peroxidase</keyword>
<keyword evidence="4" id="KW-0349">Heme</keyword>
<dbReference type="InterPro" id="IPR036028">
    <property type="entry name" value="SH3-like_dom_sf"/>
</dbReference>
<dbReference type="SMART" id="SM00326">
    <property type="entry name" value="SH3"/>
    <property type="match status" value="1"/>
</dbReference>
<dbReference type="InterPro" id="IPR001452">
    <property type="entry name" value="SH3_domain"/>
</dbReference>
<evidence type="ECO:0000256" key="9">
    <source>
        <dbReference type="PROSITE-ProRule" id="PRU00192"/>
    </source>
</evidence>
<dbReference type="PANTHER" id="PTHR33577">
    <property type="entry name" value="STERIGMATOCYSTIN BIOSYNTHESIS PEROXIDASE STCC-RELATED"/>
    <property type="match status" value="1"/>
</dbReference>
<evidence type="ECO:0000256" key="6">
    <source>
        <dbReference type="ARBA" id="ARBA00023002"/>
    </source>
</evidence>
<keyword evidence="6" id="KW-0560">Oxidoreductase</keyword>
<feature type="compositionally biased region" description="Polar residues" evidence="10">
    <location>
        <begin position="1387"/>
        <end position="1396"/>
    </location>
</feature>
<dbReference type="GO" id="GO:0004601">
    <property type="term" value="F:peroxidase activity"/>
    <property type="evidence" value="ECO:0007669"/>
    <property type="project" value="UniProtKB-KW"/>
</dbReference>
<feature type="compositionally biased region" description="Low complexity" evidence="10">
    <location>
        <begin position="1224"/>
        <end position="1243"/>
    </location>
</feature>
<accession>A0A8H7WBL0</accession>
<feature type="compositionally biased region" description="Low complexity" evidence="10">
    <location>
        <begin position="1707"/>
        <end position="1720"/>
    </location>
</feature>
<proteinExistence type="inferred from homology"/>
<evidence type="ECO:0000256" key="10">
    <source>
        <dbReference type="SAM" id="MobiDB-lite"/>
    </source>
</evidence>
<evidence type="ECO:0000313" key="15">
    <source>
        <dbReference type="Proteomes" id="UP000664132"/>
    </source>
</evidence>
<feature type="region of interest" description="Disordered" evidence="10">
    <location>
        <begin position="1133"/>
        <end position="1167"/>
    </location>
</feature>
<feature type="region of interest" description="Disordered" evidence="10">
    <location>
        <begin position="846"/>
        <end position="880"/>
    </location>
</feature>
<feature type="region of interest" description="Disordered" evidence="10">
    <location>
        <begin position="425"/>
        <end position="444"/>
    </location>
</feature>
<feature type="compositionally biased region" description="Low complexity" evidence="10">
    <location>
        <begin position="1366"/>
        <end position="1377"/>
    </location>
</feature>
<evidence type="ECO:0000256" key="1">
    <source>
        <dbReference type="ARBA" id="ARBA00001970"/>
    </source>
</evidence>